<keyword evidence="4" id="KW-1185">Reference proteome</keyword>
<dbReference type="InterPro" id="IPR058155">
    <property type="entry name" value="Skg3/CAF120-like_PH"/>
</dbReference>
<feature type="compositionally biased region" description="Polar residues" evidence="1">
    <location>
        <begin position="107"/>
        <end position="124"/>
    </location>
</feature>
<evidence type="ECO:0000256" key="1">
    <source>
        <dbReference type="SAM" id="MobiDB-lite"/>
    </source>
</evidence>
<evidence type="ECO:0000259" key="2">
    <source>
        <dbReference type="Pfam" id="PF25381"/>
    </source>
</evidence>
<sequence>MIFGIPTPSFMKRSNSKQGLSNLGTPSTSASSRSSSNSGNFKGSKSSISTPPMSGSGRNIANGTPPPPLPKLNTTLASPTSSEKAAFGSGEFSPRKQRQLSERVRSAPSSLVRQSRSYSNSIHSMANGDVPDSPIRTSSKKFPSSNSITGQALLNSNRAVMDNLPAELSPVVTLINAQKLRTYAIGTFQVPGLDESHNRVWVEVEGKLTGNELAIWRPSEEEYQVETDEYKPKYINLTDSTWEWGTDEKFDLKISQGFNDSFLIKFNEPEDIFNWVGAICLSNFEYTSLNEAFTASILSLKGPKLSDIHILLSQKKRFQRSEWCNLRLSQISSKWLKVFVVTIPSENKKKKNGRIEIYLNDKPSKKNLILYVNRVDDLYNVYPEQPNMIDFNSIMKLDGEIYINKSFESLFVHDIPSSLPFNGSQLTHSSSMSGLSNLRSSSFAFKSHSRTGSASSLSSNTGHRNISVNSASSFFVNAPSPKQHENTSSISTSPKQATTSSLSSQFFKKEAFHFVSTDYLYLMPVHHPGVAPVETMIRNFIDIADSFKLYGRPDHFVSDKRETESMLFGLPSLPHYKYLSMSESVALVKENYLSSYQNMWSSYDWRCVFKNHIRSKQIKKSGYKGSGDILKLYKSLDHLEIDDHDYGISKILGASPRIQIPTNTSGSLDTLNDSVGAVGSSLSPNYELSHSVSTNGSIPGQTEGTPSSLGSPLGAPLEFEKSSRSPGPQGSEHPYYSFMNNNSEYESLNPSPFVSSPLRPKV</sequence>
<protein>
    <recommendedName>
        <fullName evidence="2">Skg3/CAF120-like PH-like domain-containing protein</fullName>
    </recommendedName>
</protein>
<feature type="domain" description="Skg3/CAF120-like PH-like" evidence="2">
    <location>
        <begin position="498"/>
        <end position="568"/>
    </location>
</feature>
<feature type="compositionally biased region" description="Polar residues" evidence="1">
    <location>
        <begin position="686"/>
        <end position="710"/>
    </location>
</feature>
<dbReference type="Proteomes" id="UP001497600">
    <property type="component" value="Chromosome D"/>
</dbReference>
<dbReference type="EMBL" id="OZ004256">
    <property type="protein sequence ID" value="CAK7904455.1"/>
    <property type="molecule type" value="Genomic_DNA"/>
</dbReference>
<feature type="compositionally biased region" description="Polar residues" evidence="1">
    <location>
        <begin position="50"/>
        <end position="62"/>
    </location>
</feature>
<feature type="compositionally biased region" description="Polar residues" evidence="1">
    <location>
        <begin position="738"/>
        <end position="754"/>
    </location>
</feature>
<gene>
    <name evidence="3" type="ORF">CAAN4_D09516</name>
</gene>
<name>A0ABP0EB30_9ASCO</name>
<feature type="compositionally biased region" description="Polar residues" evidence="1">
    <location>
        <begin position="12"/>
        <end position="26"/>
    </location>
</feature>
<feature type="region of interest" description="Disordered" evidence="1">
    <location>
        <begin position="686"/>
        <end position="762"/>
    </location>
</feature>
<reference evidence="3 4" key="1">
    <citation type="submission" date="2024-01" db="EMBL/GenBank/DDBJ databases">
        <authorList>
            <consortium name="Genoscope - CEA"/>
            <person name="William W."/>
        </authorList>
    </citation>
    <scope>NUCLEOTIDE SEQUENCE [LARGE SCALE GENOMIC DNA]</scope>
    <source>
        <strain evidence="3 4">29B2s-10</strain>
    </source>
</reference>
<feature type="domain" description="Skg3/CAF120-like PH-like" evidence="2">
    <location>
        <begin position="305"/>
        <end position="406"/>
    </location>
</feature>
<feature type="compositionally biased region" description="Polar residues" evidence="1">
    <location>
        <begin position="135"/>
        <end position="147"/>
    </location>
</feature>
<organism evidence="3 4">
    <name type="scientific">[Candida] anglica</name>
    <dbReference type="NCBI Taxonomy" id="148631"/>
    <lineage>
        <taxon>Eukaryota</taxon>
        <taxon>Fungi</taxon>
        <taxon>Dikarya</taxon>
        <taxon>Ascomycota</taxon>
        <taxon>Saccharomycotina</taxon>
        <taxon>Pichiomycetes</taxon>
        <taxon>Debaryomycetaceae</taxon>
        <taxon>Kurtzmaniella</taxon>
    </lineage>
</organism>
<evidence type="ECO:0000313" key="3">
    <source>
        <dbReference type="EMBL" id="CAK7904455.1"/>
    </source>
</evidence>
<feature type="compositionally biased region" description="Low complexity" evidence="1">
    <location>
        <begin position="27"/>
        <end position="49"/>
    </location>
</feature>
<feature type="region of interest" description="Disordered" evidence="1">
    <location>
        <begin position="1"/>
        <end position="147"/>
    </location>
</feature>
<proteinExistence type="predicted"/>
<dbReference type="Pfam" id="PF25381">
    <property type="entry name" value="PH_26"/>
    <property type="match status" value="2"/>
</dbReference>
<evidence type="ECO:0000313" key="4">
    <source>
        <dbReference type="Proteomes" id="UP001497600"/>
    </source>
</evidence>
<accession>A0ABP0EB30</accession>